<proteinExistence type="predicted"/>
<dbReference type="InterPro" id="IPR001919">
    <property type="entry name" value="CBD2"/>
</dbReference>
<organism evidence="3 4">
    <name type="scientific">Umezawaea endophytica</name>
    <dbReference type="NCBI Taxonomy" id="1654476"/>
    <lineage>
        <taxon>Bacteria</taxon>
        <taxon>Bacillati</taxon>
        <taxon>Actinomycetota</taxon>
        <taxon>Actinomycetes</taxon>
        <taxon>Pseudonocardiales</taxon>
        <taxon>Pseudonocardiaceae</taxon>
        <taxon>Umezawaea</taxon>
    </lineage>
</organism>
<sequence length="1102" mass="115056">MSRSHRLRRAAVLGLVGSLAAAGVVLVNAAGAAPGAGALTGLNTSADNRRAPVSGLYDWSRAGYRGGQNLPGAAETNPAEACRITAAELAGQFGVRPDDGVDDSAGIQSAIDSIKSTCSPSAGYGKLSLITLPAGELAVSRELHVDADYLIIRGAGAAATRIVYRPDANTLYDTLTEDGSDWDEDGMTAGEGKGGWLWPGRGLFRVQSREVHPAYASAYASAPANRKDIFEGTVNVHWKSGAKLRAKPGETAYAARQGDRTVYLATNANTSAMAVGSFLNVRAANSVKFYEQQKATGTAFPMLNMHMRAQIFTVTAVDAANKTVTVDKPLEYDVPITSTSDGSAPIDGAAYDSKAAPLVDPVVGVGFEDFGFTQAMPGLDRADSVNNYGNMAPAAEMHGIVFKWAANSWVRGVKAEMTGSHPIVTEEAKNLQVVDNELVGSWNKGKGGNGYFRGSRVWDSLYAGNTSRELRHFTFQWSASGNVVIGNDFDSDLNLHGGWERNNLFELNTVRVPYAHRSANCRANCGEEGGGGPDTSNWFPIWWGAGQKAVKWSGASGPRNVFFNNAMTKQQATGGPFTAYYADRTRVYQFGWNGTGYQHLDVGGTPIADWATNEQRDYTGGHGVDASRTDTASSLFLRSVGGAPPTTTSSTTTTTTTTTTTPPSTGCLTATVTRTSVWSSGYGADVVLTNGCPTATTSWAVEFDLPSGTTITSSWNAVRTTTGQHHRFTNATFNGAVKPGATAKFGFNASGTGLPTTCTVDGVACDGGGSGGGGGGGGATVDVSTAAQLQAALATASPGQTIRLAAGTYRGSFAVDGRAGTAAQRITLSGPSTAVIINDGPSGEAPSCPVPTAGWDSGYGLWLFDSPYWNLTGFTVRESKKGIVLDNSHHTTIDAVSVHHVDEEAVHFRRSSADGVLRGSTITDTGLVQPGYGEGVYLGSANSNWACHGNTGGVDRSDRIQVLDNRIGPNVAAESIDVKEGTHEGVIRGNTFDGQGVTGQNSADSWIDVKGVGYRIEANTGTFRAPGVFANGYETHNTSTTPAFPNGCGNVWRDNRSDLGGVGQYAINISSVSKCAAMPNVVHASNTASGAVKGLTNIAVTP</sequence>
<dbReference type="SUPFAM" id="SSF51126">
    <property type="entry name" value="Pectin lyase-like"/>
    <property type="match status" value="2"/>
</dbReference>
<dbReference type="Pfam" id="PF13229">
    <property type="entry name" value="Beta_helix"/>
    <property type="match status" value="1"/>
</dbReference>
<feature type="region of interest" description="Disordered" evidence="1">
    <location>
        <begin position="637"/>
        <end position="664"/>
    </location>
</feature>
<keyword evidence="4" id="KW-1185">Reference proteome</keyword>
<protein>
    <submittedName>
        <fullName evidence="3">Cellulose binding domain-containing protein</fullName>
    </submittedName>
</protein>
<evidence type="ECO:0000256" key="1">
    <source>
        <dbReference type="SAM" id="MobiDB-lite"/>
    </source>
</evidence>
<dbReference type="InterPro" id="IPR011050">
    <property type="entry name" value="Pectin_lyase_fold/virulence"/>
</dbReference>
<dbReference type="InterPro" id="IPR008965">
    <property type="entry name" value="CBM2/CBM3_carb-bd_dom_sf"/>
</dbReference>
<comment type="caution">
    <text evidence="3">The sequence shown here is derived from an EMBL/GenBank/DDBJ whole genome shotgun (WGS) entry which is preliminary data.</text>
</comment>
<feature type="compositionally biased region" description="Low complexity" evidence="1">
    <location>
        <begin position="644"/>
        <end position="664"/>
    </location>
</feature>
<dbReference type="PROSITE" id="PS51173">
    <property type="entry name" value="CBM2"/>
    <property type="match status" value="1"/>
</dbReference>
<dbReference type="Pfam" id="PF00553">
    <property type="entry name" value="CBM_2"/>
    <property type="match status" value="1"/>
</dbReference>
<evidence type="ECO:0000313" key="3">
    <source>
        <dbReference type="EMBL" id="MCS7477412.1"/>
    </source>
</evidence>
<evidence type="ECO:0000259" key="2">
    <source>
        <dbReference type="PROSITE" id="PS51173"/>
    </source>
</evidence>
<dbReference type="InterPro" id="IPR012334">
    <property type="entry name" value="Pectin_lyas_fold"/>
</dbReference>
<feature type="domain" description="CBM2" evidence="2">
    <location>
        <begin position="661"/>
        <end position="768"/>
    </location>
</feature>
<dbReference type="Proteomes" id="UP001141259">
    <property type="component" value="Unassembled WGS sequence"/>
</dbReference>
<reference evidence="3" key="1">
    <citation type="submission" date="2022-08" db="EMBL/GenBank/DDBJ databases">
        <authorList>
            <person name="Tistechok S."/>
            <person name="Samborskyy M."/>
            <person name="Roman I."/>
        </authorList>
    </citation>
    <scope>NUCLEOTIDE SEQUENCE</scope>
    <source>
        <strain evidence="3">DSM 103496</strain>
    </source>
</reference>
<evidence type="ECO:0000313" key="4">
    <source>
        <dbReference type="Proteomes" id="UP001141259"/>
    </source>
</evidence>
<dbReference type="SMART" id="SM00637">
    <property type="entry name" value="CBD_II"/>
    <property type="match status" value="1"/>
</dbReference>
<dbReference type="GO" id="GO:0004553">
    <property type="term" value="F:hydrolase activity, hydrolyzing O-glycosyl compounds"/>
    <property type="evidence" value="ECO:0007669"/>
    <property type="project" value="InterPro"/>
</dbReference>
<accession>A0A9X2VJU8</accession>
<dbReference type="GO" id="GO:0030247">
    <property type="term" value="F:polysaccharide binding"/>
    <property type="evidence" value="ECO:0007669"/>
    <property type="project" value="UniProtKB-UniRule"/>
</dbReference>
<dbReference type="Gene3D" id="2.60.40.290">
    <property type="match status" value="1"/>
</dbReference>
<dbReference type="SUPFAM" id="SSF49384">
    <property type="entry name" value="Carbohydrate-binding domain"/>
    <property type="match status" value="1"/>
</dbReference>
<dbReference type="AlphaFoldDB" id="A0A9X2VJU8"/>
<dbReference type="GO" id="GO:0005975">
    <property type="term" value="P:carbohydrate metabolic process"/>
    <property type="evidence" value="ECO:0007669"/>
    <property type="project" value="InterPro"/>
</dbReference>
<dbReference type="InterPro" id="IPR039448">
    <property type="entry name" value="Beta_helix"/>
</dbReference>
<dbReference type="Gene3D" id="2.160.20.10">
    <property type="entry name" value="Single-stranded right-handed beta-helix, Pectin lyase-like"/>
    <property type="match status" value="2"/>
</dbReference>
<name>A0A9X2VJU8_9PSEU</name>
<dbReference type="EMBL" id="JANYMP010000004">
    <property type="protein sequence ID" value="MCS7477412.1"/>
    <property type="molecule type" value="Genomic_DNA"/>
</dbReference>
<gene>
    <name evidence="3" type="ORF">NZH93_11160</name>
</gene>
<dbReference type="InterPro" id="IPR012291">
    <property type="entry name" value="CBM2_carb-bd_dom_sf"/>
</dbReference>